<dbReference type="EMBL" id="SWBO01000004">
    <property type="protein sequence ID" value="TKC01238.1"/>
    <property type="molecule type" value="Genomic_DNA"/>
</dbReference>
<dbReference type="SUPFAM" id="SSF52096">
    <property type="entry name" value="ClpP/crotonase"/>
    <property type="match status" value="1"/>
</dbReference>
<gene>
    <name evidence="1" type="ORF">FA045_08310</name>
</gene>
<name>A0A4U1C5J8_9SPHI</name>
<dbReference type="Gene3D" id="3.90.226.10">
    <property type="entry name" value="2-enoyl-CoA Hydratase, Chain A, domain 1"/>
    <property type="match status" value="1"/>
</dbReference>
<keyword evidence="2" id="KW-1185">Reference proteome</keyword>
<protein>
    <submittedName>
        <fullName evidence="1">S49 family peptidase</fullName>
    </submittedName>
</protein>
<dbReference type="InterPro" id="IPR002825">
    <property type="entry name" value="Pept_S49_ser-pept_pro"/>
</dbReference>
<dbReference type="RefSeq" id="WP_136876432.1">
    <property type="nucleotide sequence ID" value="NZ_SWBO01000004.1"/>
</dbReference>
<dbReference type="PANTHER" id="PTHR35984:SF1">
    <property type="entry name" value="PERIPLASMIC SERINE PROTEASE"/>
    <property type="match status" value="1"/>
</dbReference>
<dbReference type="Proteomes" id="UP000310477">
    <property type="component" value="Unassembled WGS sequence"/>
</dbReference>
<evidence type="ECO:0000313" key="1">
    <source>
        <dbReference type="EMBL" id="TKC01238.1"/>
    </source>
</evidence>
<dbReference type="PANTHER" id="PTHR35984">
    <property type="entry name" value="PERIPLASMIC SERINE PROTEASE"/>
    <property type="match status" value="1"/>
</dbReference>
<reference evidence="1 2" key="1">
    <citation type="submission" date="2019-04" db="EMBL/GenBank/DDBJ databases">
        <title>Pedobacter sp. AR-2-6 sp. nov., isolated from Arctic soil.</title>
        <authorList>
            <person name="Dahal R.H."/>
            <person name="Kim D.-U."/>
        </authorList>
    </citation>
    <scope>NUCLEOTIDE SEQUENCE [LARGE SCALE GENOMIC DNA]</scope>
    <source>
        <strain evidence="1 2">AR-2-6</strain>
    </source>
</reference>
<dbReference type="OrthoDB" id="9806253at2"/>
<dbReference type="GO" id="GO:0016020">
    <property type="term" value="C:membrane"/>
    <property type="evidence" value="ECO:0007669"/>
    <property type="project" value="InterPro"/>
</dbReference>
<organism evidence="1 2">
    <name type="scientific">Pedobacter cryotolerans</name>
    <dbReference type="NCBI Taxonomy" id="2571270"/>
    <lineage>
        <taxon>Bacteria</taxon>
        <taxon>Pseudomonadati</taxon>
        <taxon>Bacteroidota</taxon>
        <taxon>Sphingobacteriia</taxon>
        <taxon>Sphingobacteriales</taxon>
        <taxon>Sphingobacteriaceae</taxon>
        <taxon>Pedobacter</taxon>
    </lineage>
</organism>
<evidence type="ECO:0000313" key="2">
    <source>
        <dbReference type="Proteomes" id="UP000310477"/>
    </source>
</evidence>
<comment type="caution">
    <text evidence="1">The sequence shown here is derived from an EMBL/GenBank/DDBJ whole genome shotgun (WGS) entry which is preliminary data.</text>
</comment>
<proteinExistence type="predicted"/>
<accession>A0A4U1C5J8</accession>
<dbReference type="Pfam" id="PF01972">
    <property type="entry name" value="SDH_protease"/>
    <property type="match status" value="1"/>
</dbReference>
<sequence length="304" mass="34249">MPNWSEVVLEIQAIEQAQMGVNPFDVVRKKYLSKIHQITGRNVIAYYSGWLQKPNFANTQVNDKDKSGFMLAINKLDKSKGLDLLLHTPGGDVAATESLVDYLYSMFDKDIRVIVPQISMSAGTMIALSSKEIIMGKHSNLGPIDPQMNGLACQAILSEFQYAIEDIAKNPSSAILWQTIISKYHPTFLGACKQAIEWSDRMVSAWLNYNMCEGEPEKVKTILKAFSNHTEQKSHSRHIPKKECIELGLKIIDLETDQELQDAVLTTHHMFFHTFNNTTAIKIIENHLGVAYFENHAAITPQKN</sequence>
<dbReference type="InterPro" id="IPR029045">
    <property type="entry name" value="ClpP/crotonase-like_dom_sf"/>
</dbReference>
<dbReference type="AlphaFoldDB" id="A0A4U1C5J8"/>